<dbReference type="NCBIfam" id="TIGR00778">
    <property type="entry name" value="ahpD_dom"/>
    <property type="match status" value="1"/>
</dbReference>
<dbReference type="Proteomes" id="UP000603352">
    <property type="component" value="Unassembled WGS sequence"/>
</dbReference>
<name>A0ABQ1J260_9PROT</name>
<evidence type="ECO:0000313" key="2">
    <source>
        <dbReference type="EMBL" id="GGB58280.1"/>
    </source>
</evidence>
<dbReference type="InterPro" id="IPR010195">
    <property type="entry name" value="Uncharacterised_peroxidase-rel"/>
</dbReference>
<dbReference type="PANTHER" id="PTHR35446">
    <property type="entry name" value="SI:CH211-175M2.5"/>
    <property type="match status" value="1"/>
</dbReference>
<dbReference type="PANTHER" id="PTHR35446:SF2">
    <property type="entry name" value="CARBOXYMUCONOLACTONE DECARBOXYLASE-LIKE DOMAIN-CONTAINING PROTEIN"/>
    <property type="match status" value="1"/>
</dbReference>
<dbReference type="InterPro" id="IPR003779">
    <property type="entry name" value="CMD-like"/>
</dbReference>
<accession>A0ABQ1J260</accession>
<evidence type="ECO:0000259" key="1">
    <source>
        <dbReference type="Pfam" id="PF02627"/>
    </source>
</evidence>
<dbReference type="Gene3D" id="1.20.1290.10">
    <property type="entry name" value="AhpD-like"/>
    <property type="match status" value="1"/>
</dbReference>
<organism evidence="2 3">
    <name type="scientific">Tistrella bauzanensis</name>
    <dbReference type="NCBI Taxonomy" id="657419"/>
    <lineage>
        <taxon>Bacteria</taxon>
        <taxon>Pseudomonadati</taxon>
        <taxon>Pseudomonadota</taxon>
        <taxon>Alphaproteobacteria</taxon>
        <taxon>Geminicoccales</taxon>
        <taxon>Geminicoccaceae</taxon>
        <taxon>Tistrella</taxon>
    </lineage>
</organism>
<sequence length="203" mass="22907">MSAEAPTSTEERPLHLDTGVMALPIPDEAGNDDDIQAYYAKCREKLGMVPNVLQAYTLRPEKFRTFSRFYNELMLGDSGLSKLEREMVAVVVSSYNRCYYCLVAHGQAVRALSGDPKLGEALVMNYRVAPLTMRQRAMLDFAWKVTGTPNLVDEADRARLREAGFSTEDIFDLANVIGFYNMSNRVASAIEMMPNDEYHDMNR</sequence>
<dbReference type="Gene3D" id="1.20.5.810">
    <property type="entry name" value="AhpD-like"/>
    <property type="match status" value="1"/>
</dbReference>
<dbReference type="InterPro" id="IPR004675">
    <property type="entry name" value="AhpD_core"/>
</dbReference>
<dbReference type="InterPro" id="IPR029032">
    <property type="entry name" value="AhpD-like"/>
</dbReference>
<dbReference type="NCBIfam" id="TIGR01926">
    <property type="entry name" value="peroxid_rel"/>
    <property type="match status" value="1"/>
</dbReference>
<reference evidence="3" key="1">
    <citation type="journal article" date="2019" name="Int. J. Syst. Evol. Microbiol.">
        <title>The Global Catalogue of Microorganisms (GCM) 10K type strain sequencing project: providing services to taxonomists for standard genome sequencing and annotation.</title>
        <authorList>
            <consortium name="The Broad Institute Genomics Platform"/>
            <consortium name="The Broad Institute Genome Sequencing Center for Infectious Disease"/>
            <person name="Wu L."/>
            <person name="Ma J."/>
        </authorList>
    </citation>
    <scope>NUCLEOTIDE SEQUENCE [LARGE SCALE GENOMIC DNA]</scope>
    <source>
        <strain evidence="3">CGMCC 1.10188</strain>
    </source>
</reference>
<protein>
    <submittedName>
        <fullName evidence="2">Alkyl hydroperoxide reductase AhpD</fullName>
    </submittedName>
</protein>
<proteinExistence type="predicted"/>
<evidence type="ECO:0000313" key="3">
    <source>
        <dbReference type="Proteomes" id="UP000603352"/>
    </source>
</evidence>
<dbReference type="Pfam" id="PF02627">
    <property type="entry name" value="CMD"/>
    <property type="match status" value="1"/>
</dbReference>
<keyword evidence="3" id="KW-1185">Reference proteome</keyword>
<gene>
    <name evidence="2" type="ORF">GCM10011505_43940</name>
</gene>
<dbReference type="SUPFAM" id="SSF69118">
    <property type="entry name" value="AhpD-like"/>
    <property type="match status" value="1"/>
</dbReference>
<comment type="caution">
    <text evidence="2">The sequence shown here is derived from an EMBL/GenBank/DDBJ whole genome shotgun (WGS) entry which is preliminary data.</text>
</comment>
<dbReference type="EMBL" id="BMDZ01000077">
    <property type="protein sequence ID" value="GGB58280.1"/>
    <property type="molecule type" value="Genomic_DNA"/>
</dbReference>
<feature type="domain" description="Carboxymuconolactone decarboxylase-like" evidence="1">
    <location>
        <begin position="60"/>
        <end position="112"/>
    </location>
</feature>